<evidence type="ECO:0000313" key="2">
    <source>
        <dbReference type="EMBL" id="KAF9461602.1"/>
    </source>
</evidence>
<keyword evidence="3" id="KW-1185">Reference proteome</keyword>
<gene>
    <name evidence="2" type="ORF">BDZ94DRAFT_1371116</name>
</gene>
<comment type="caution">
    <text evidence="2">The sequence shown here is derived from an EMBL/GenBank/DDBJ whole genome shotgun (WGS) entry which is preliminary data.</text>
</comment>
<evidence type="ECO:0000256" key="1">
    <source>
        <dbReference type="SAM" id="MobiDB-lite"/>
    </source>
</evidence>
<accession>A0A9P6CDC7</accession>
<feature type="region of interest" description="Disordered" evidence="1">
    <location>
        <begin position="119"/>
        <end position="165"/>
    </location>
</feature>
<evidence type="ECO:0000313" key="3">
    <source>
        <dbReference type="Proteomes" id="UP000807353"/>
    </source>
</evidence>
<name>A0A9P6CDC7_9AGAR</name>
<sequence>MSNFDNDECPVCLTVGCRLEDTLEIYLDSQPLGPGAPDDAVIDLEHMAQAFSAPGLRTALDTLISRRRNEELGLPVPNLDPTTPSLESEYGYKWQREDGTVKTPDGTWTMDLARDQPSALKVSSACSSDSGLGKARAREGHQPRRRGRGKKNKKKEGHCVGEREPDGSLEIERRYSLLKHHVAQATIVHSSDVSLLRHGSRTLTGWSGRQPPKKTRQEILEMYLQGRIAELLSGFNLIPHME</sequence>
<dbReference type="EMBL" id="MU150282">
    <property type="protein sequence ID" value="KAF9461602.1"/>
    <property type="molecule type" value="Genomic_DNA"/>
</dbReference>
<feature type="compositionally biased region" description="Basic residues" evidence="1">
    <location>
        <begin position="143"/>
        <end position="156"/>
    </location>
</feature>
<reference evidence="2" key="1">
    <citation type="submission" date="2020-11" db="EMBL/GenBank/DDBJ databases">
        <authorList>
            <consortium name="DOE Joint Genome Institute"/>
            <person name="Ahrendt S."/>
            <person name="Riley R."/>
            <person name="Andreopoulos W."/>
            <person name="Labutti K."/>
            <person name="Pangilinan J."/>
            <person name="Ruiz-Duenas F.J."/>
            <person name="Barrasa J.M."/>
            <person name="Sanchez-Garcia M."/>
            <person name="Camarero S."/>
            <person name="Miyauchi S."/>
            <person name="Serrano A."/>
            <person name="Linde D."/>
            <person name="Babiker R."/>
            <person name="Drula E."/>
            <person name="Ayuso-Fernandez I."/>
            <person name="Pacheco R."/>
            <person name="Padilla G."/>
            <person name="Ferreira P."/>
            <person name="Barriuso J."/>
            <person name="Kellner H."/>
            <person name="Castanera R."/>
            <person name="Alfaro M."/>
            <person name="Ramirez L."/>
            <person name="Pisabarro A.G."/>
            <person name="Kuo A."/>
            <person name="Tritt A."/>
            <person name="Lipzen A."/>
            <person name="He G."/>
            <person name="Yan M."/>
            <person name="Ng V."/>
            <person name="Cullen D."/>
            <person name="Martin F."/>
            <person name="Rosso M.-N."/>
            <person name="Henrissat B."/>
            <person name="Hibbett D."/>
            <person name="Martinez A.T."/>
            <person name="Grigoriev I.V."/>
        </authorList>
    </citation>
    <scope>NUCLEOTIDE SEQUENCE</scope>
    <source>
        <strain evidence="2">CBS 247.69</strain>
    </source>
</reference>
<dbReference type="Proteomes" id="UP000807353">
    <property type="component" value="Unassembled WGS sequence"/>
</dbReference>
<dbReference type="AlphaFoldDB" id="A0A9P6CDC7"/>
<protein>
    <submittedName>
        <fullName evidence="2">Uncharacterized protein</fullName>
    </submittedName>
</protein>
<proteinExistence type="predicted"/>
<organism evidence="2 3">
    <name type="scientific">Collybia nuda</name>
    <dbReference type="NCBI Taxonomy" id="64659"/>
    <lineage>
        <taxon>Eukaryota</taxon>
        <taxon>Fungi</taxon>
        <taxon>Dikarya</taxon>
        <taxon>Basidiomycota</taxon>
        <taxon>Agaricomycotina</taxon>
        <taxon>Agaricomycetes</taxon>
        <taxon>Agaricomycetidae</taxon>
        <taxon>Agaricales</taxon>
        <taxon>Tricholomatineae</taxon>
        <taxon>Clitocybaceae</taxon>
        <taxon>Collybia</taxon>
    </lineage>
</organism>